<sequence>MKLPKTTWILILLALGLGSFVYFYEIKGKTQPTEIKAQKQKIFSFTANDVQSLTIKAKSTTLKLEKRNTTKKPEWEIKSPISAPANDAIVSYLMDLLVDGKIERTVSVLPTELPEFGLDKPVATIDIQLKNKQNYQLILGKAEFNNRFLYAQADANQNLKLLLVSKDFFNAVNRDISEWKQIQEKTNVKPLPILPKPNLP</sequence>
<dbReference type="Pfam" id="PF14238">
    <property type="entry name" value="DUF4340"/>
    <property type="match status" value="1"/>
</dbReference>
<gene>
    <name evidence="2" type="ORF">NIES80_34030</name>
</gene>
<proteinExistence type="predicted"/>
<dbReference type="EMBL" id="BJCF01000048">
    <property type="protein sequence ID" value="GCL43685.1"/>
    <property type="molecule type" value="Genomic_DNA"/>
</dbReference>
<dbReference type="OrthoDB" id="453197at2"/>
<feature type="domain" description="DUF4340" evidence="1">
    <location>
        <begin position="75"/>
        <end position="180"/>
    </location>
</feature>
<organism evidence="2 3">
    <name type="scientific">Dolichospermum planctonicum</name>
    <dbReference type="NCBI Taxonomy" id="136072"/>
    <lineage>
        <taxon>Bacteria</taxon>
        <taxon>Bacillati</taxon>
        <taxon>Cyanobacteriota</taxon>
        <taxon>Cyanophyceae</taxon>
        <taxon>Nostocales</taxon>
        <taxon>Aphanizomenonaceae</taxon>
        <taxon>Dolichospermum</taxon>
    </lineage>
</organism>
<dbReference type="AlphaFoldDB" id="A0A480AET3"/>
<comment type="caution">
    <text evidence="2">The sequence shown here is derived from an EMBL/GenBank/DDBJ whole genome shotgun (WGS) entry which is preliminary data.</text>
</comment>
<dbReference type="RefSeq" id="WP_137909138.1">
    <property type="nucleotide sequence ID" value="NZ_BJCF01000048.1"/>
</dbReference>
<evidence type="ECO:0000313" key="2">
    <source>
        <dbReference type="EMBL" id="GCL43685.1"/>
    </source>
</evidence>
<evidence type="ECO:0000313" key="3">
    <source>
        <dbReference type="Proteomes" id="UP000299367"/>
    </source>
</evidence>
<accession>A0A480AET3</accession>
<dbReference type="Proteomes" id="UP000299367">
    <property type="component" value="Unassembled WGS sequence"/>
</dbReference>
<protein>
    <recommendedName>
        <fullName evidence="1">DUF4340 domain-containing protein</fullName>
    </recommendedName>
</protein>
<reference evidence="3" key="1">
    <citation type="submission" date="2019-02" db="EMBL/GenBank/DDBJ databases">
        <title>Draft genome sequence of Dolichospermum planctonicum NIES-80.</title>
        <authorList>
            <person name="Yamaguchi H."/>
            <person name="Suzuki S."/>
            <person name="Kawachi M."/>
        </authorList>
    </citation>
    <scope>NUCLEOTIDE SEQUENCE [LARGE SCALE GENOMIC DNA]</scope>
    <source>
        <strain evidence="3">NIES-80</strain>
    </source>
</reference>
<name>A0A480AET3_9CYAN</name>
<dbReference type="InterPro" id="IPR025641">
    <property type="entry name" value="DUF4340"/>
</dbReference>
<evidence type="ECO:0000259" key="1">
    <source>
        <dbReference type="Pfam" id="PF14238"/>
    </source>
</evidence>